<dbReference type="Gene3D" id="1.20.1540.10">
    <property type="entry name" value="Rhomboid-like"/>
    <property type="match status" value="1"/>
</dbReference>
<evidence type="ECO:0000313" key="9">
    <source>
        <dbReference type="EMBL" id="RNL75521.1"/>
    </source>
</evidence>
<comment type="subcellular location">
    <subcellularLocation>
        <location evidence="1">Membrane</location>
        <topology evidence="1">Multi-pass membrane protein</topology>
    </subcellularLocation>
</comment>
<dbReference type="Proteomes" id="UP000277094">
    <property type="component" value="Unassembled WGS sequence"/>
</dbReference>
<keyword evidence="4" id="KW-0378">Hydrolase</keyword>
<dbReference type="GO" id="GO:0006508">
    <property type="term" value="P:proteolysis"/>
    <property type="evidence" value="ECO:0007669"/>
    <property type="project" value="UniProtKB-KW"/>
</dbReference>
<feature type="transmembrane region" description="Helical" evidence="7">
    <location>
        <begin position="133"/>
        <end position="153"/>
    </location>
</feature>
<protein>
    <submittedName>
        <fullName evidence="9">Rhomboid family intramembrane serine protease</fullName>
    </submittedName>
</protein>
<feature type="transmembrane region" description="Helical" evidence="7">
    <location>
        <begin position="186"/>
        <end position="205"/>
    </location>
</feature>
<evidence type="ECO:0000256" key="6">
    <source>
        <dbReference type="ARBA" id="ARBA00023136"/>
    </source>
</evidence>
<dbReference type="PANTHER" id="PTHR43731:SF14">
    <property type="entry name" value="PRESENILIN-ASSOCIATED RHOMBOID-LIKE PROTEIN, MITOCHONDRIAL"/>
    <property type="match status" value="1"/>
</dbReference>
<dbReference type="SUPFAM" id="SSF144091">
    <property type="entry name" value="Rhomboid-like"/>
    <property type="match status" value="1"/>
</dbReference>
<name>A0A3N0DJD9_9ACTN</name>
<feature type="transmembrane region" description="Helical" evidence="7">
    <location>
        <begin position="33"/>
        <end position="54"/>
    </location>
</feature>
<feature type="transmembrane region" description="Helical" evidence="7">
    <location>
        <begin position="211"/>
        <end position="227"/>
    </location>
</feature>
<feature type="transmembrane region" description="Helical" evidence="7">
    <location>
        <begin position="234"/>
        <end position="257"/>
    </location>
</feature>
<dbReference type="InterPro" id="IPR035952">
    <property type="entry name" value="Rhomboid-like_sf"/>
</dbReference>
<dbReference type="PANTHER" id="PTHR43731">
    <property type="entry name" value="RHOMBOID PROTEASE"/>
    <property type="match status" value="1"/>
</dbReference>
<evidence type="ECO:0000256" key="2">
    <source>
        <dbReference type="ARBA" id="ARBA00009045"/>
    </source>
</evidence>
<gene>
    <name evidence="9" type="ORF">EFL95_18155</name>
</gene>
<evidence type="ECO:0000256" key="4">
    <source>
        <dbReference type="ARBA" id="ARBA00022801"/>
    </source>
</evidence>
<accession>A0A3N0DJD9</accession>
<dbReference type="GO" id="GO:0016020">
    <property type="term" value="C:membrane"/>
    <property type="evidence" value="ECO:0007669"/>
    <property type="project" value="UniProtKB-SubCell"/>
</dbReference>
<reference evidence="9 10" key="1">
    <citation type="submission" date="2018-11" db="EMBL/GenBank/DDBJ databases">
        <authorList>
            <person name="Li F."/>
        </authorList>
    </citation>
    <scope>NUCLEOTIDE SEQUENCE [LARGE SCALE GENOMIC DNA]</scope>
    <source>
        <strain evidence="9 10">KIS18-7</strain>
    </source>
</reference>
<dbReference type="EMBL" id="RJSG01000006">
    <property type="protein sequence ID" value="RNL75521.1"/>
    <property type="molecule type" value="Genomic_DNA"/>
</dbReference>
<keyword evidence="10" id="KW-1185">Reference proteome</keyword>
<dbReference type="InterPro" id="IPR022764">
    <property type="entry name" value="Peptidase_S54_rhomboid_dom"/>
</dbReference>
<evidence type="ECO:0000256" key="1">
    <source>
        <dbReference type="ARBA" id="ARBA00004141"/>
    </source>
</evidence>
<dbReference type="GO" id="GO:0004252">
    <property type="term" value="F:serine-type endopeptidase activity"/>
    <property type="evidence" value="ECO:0007669"/>
    <property type="project" value="InterPro"/>
</dbReference>
<evidence type="ECO:0000259" key="8">
    <source>
        <dbReference type="Pfam" id="PF01694"/>
    </source>
</evidence>
<evidence type="ECO:0000313" key="10">
    <source>
        <dbReference type="Proteomes" id="UP000277094"/>
    </source>
</evidence>
<comment type="caution">
    <text evidence="9">The sequence shown here is derived from an EMBL/GenBank/DDBJ whole genome shotgun (WGS) entry which is preliminary data.</text>
</comment>
<dbReference type="OrthoDB" id="9807874at2"/>
<keyword evidence="3 7" id="KW-0812">Transmembrane</keyword>
<comment type="similarity">
    <text evidence="2">Belongs to the peptidase S54 family.</text>
</comment>
<feature type="transmembrane region" description="Helical" evidence="7">
    <location>
        <begin position="109"/>
        <end position="126"/>
    </location>
</feature>
<keyword evidence="5 7" id="KW-1133">Transmembrane helix</keyword>
<proteinExistence type="inferred from homology"/>
<evidence type="ECO:0000256" key="7">
    <source>
        <dbReference type="SAM" id="Phobius"/>
    </source>
</evidence>
<evidence type="ECO:0000256" key="3">
    <source>
        <dbReference type="ARBA" id="ARBA00022692"/>
    </source>
</evidence>
<dbReference type="AlphaFoldDB" id="A0A3N0DJD9"/>
<dbReference type="InterPro" id="IPR050925">
    <property type="entry name" value="Rhomboid_protease_S54"/>
</dbReference>
<feature type="transmembrane region" description="Helical" evidence="7">
    <location>
        <begin position="159"/>
        <end position="179"/>
    </location>
</feature>
<keyword evidence="9" id="KW-0645">Protease</keyword>
<dbReference type="Pfam" id="PF01694">
    <property type="entry name" value="Rhomboid"/>
    <property type="match status" value="1"/>
</dbReference>
<keyword evidence="6 7" id="KW-0472">Membrane</keyword>
<feature type="domain" description="Peptidase S54 rhomboid" evidence="8">
    <location>
        <begin position="94"/>
        <end position="225"/>
    </location>
</feature>
<sequence>MNSAAVGFQCPSCVKEGAKSVRTARLPYGGIRVGNPTLITSILLGVNIVIWLAIQAAGGGNSVLASKLALVPNWGLRSPGVGETAEVVDGVAHGAWWQLITADFTHIEVWHIALNMMALYLFGPALEQILGRLRFLTLYLVSGLTGSAAVMLFSNAHGGTVGASGALFGVLGAMAVVAYKTGGDYQGLLSLLAINLLITFTVPSISWQGHLGGLVGGTLVGIAMVYAPKARRTLVQFTVAGAVLALSIGLIVVRAQYLHEHEFYPKDPSTFSRGLQ</sequence>
<organism evidence="9 10">
    <name type="scientific">Nocardioides marmorisolisilvae</name>
    <dbReference type="NCBI Taxonomy" id="1542737"/>
    <lineage>
        <taxon>Bacteria</taxon>
        <taxon>Bacillati</taxon>
        <taxon>Actinomycetota</taxon>
        <taxon>Actinomycetes</taxon>
        <taxon>Propionibacteriales</taxon>
        <taxon>Nocardioidaceae</taxon>
        <taxon>Nocardioides</taxon>
    </lineage>
</organism>
<evidence type="ECO:0000256" key="5">
    <source>
        <dbReference type="ARBA" id="ARBA00022989"/>
    </source>
</evidence>